<dbReference type="Proteomes" id="UP000054092">
    <property type="component" value="Unassembled WGS sequence"/>
</dbReference>
<gene>
    <name evidence="1" type="ORF">XD94_1413</name>
</gene>
<proteinExistence type="predicted"/>
<comment type="caution">
    <text evidence="1">The sequence shown here is derived from an EMBL/GenBank/DDBJ whole genome shotgun (WGS) entry which is preliminary data.</text>
</comment>
<dbReference type="InterPro" id="IPR015422">
    <property type="entry name" value="PyrdxlP-dep_Trfase_small"/>
</dbReference>
<protein>
    <submittedName>
        <fullName evidence="1">Bifunctional PLP-dependent enzyme with beta-cystathionase and maltose regulon repressor activitie</fullName>
    </submittedName>
</protein>
<evidence type="ECO:0000313" key="1">
    <source>
        <dbReference type="EMBL" id="KUK79326.1"/>
    </source>
</evidence>
<organism evidence="1 2">
    <name type="scientific">Mesotoga prima</name>
    <dbReference type="NCBI Taxonomy" id="1184387"/>
    <lineage>
        <taxon>Bacteria</taxon>
        <taxon>Thermotogati</taxon>
        <taxon>Thermotogota</taxon>
        <taxon>Thermotogae</taxon>
        <taxon>Kosmotogales</taxon>
        <taxon>Kosmotogaceae</taxon>
        <taxon>Mesotoga</taxon>
    </lineage>
</organism>
<sequence length="66" mass="7496">MDYDFDTLVNREDQGNMKYMFTPKIVKKMNLISYAGAEMDFKTAPVIIDALVKRAKIGLMGFTLAD</sequence>
<evidence type="ECO:0000313" key="2">
    <source>
        <dbReference type="Proteomes" id="UP000054092"/>
    </source>
</evidence>
<feature type="non-terminal residue" evidence="1">
    <location>
        <position position="66"/>
    </location>
</feature>
<name>A0A101HLZ5_9BACT</name>
<dbReference type="EMBL" id="LGGP01000272">
    <property type="protein sequence ID" value="KUK79326.1"/>
    <property type="molecule type" value="Genomic_DNA"/>
</dbReference>
<accession>A0A101HLZ5</accession>
<reference evidence="2" key="1">
    <citation type="journal article" date="2015" name="MBio">
        <title>Genome-Resolved Metagenomic Analysis Reveals Roles for Candidate Phyla and Other Microbial Community Members in Biogeochemical Transformations in Oil Reservoirs.</title>
        <authorList>
            <person name="Hu P."/>
            <person name="Tom L."/>
            <person name="Singh A."/>
            <person name="Thomas B.C."/>
            <person name="Baker B.J."/>
            <person name="Piceno Y.M."/>
            <person name="Andersen G.L."/>
            <person name="Banfield J.F."/>
        </authorList>
    </citation>
    <scope>NUCLEOTIDE SEQUENCE [LARGE SCALE GENOMIC DNA]</scope>
</reference>
<dbReference type="Gene3D" id="3.90.1150.10">
    <property type="entry name" value="Aspartate Aminotransferase, domain 1"/>
    <property type="match status" value="1"/>
</dbReference>
<dbReference type="AlphaFoldDB" id="A0A101HLZ5"/>